<evidence type="ECO:0000256" key="4">
    <source>
        <dbReference type="ARBA" id="ARBA00022538"/>
    </source>
</evidence>
<feature type="transmembrane region" description="Helical" evidence="10">
    <location>
        <begin position="110"/>
        <end position="131"/>
    </location>
</feature>
<dbReference type="Proteomes" id="UP000388235">
    <property type="component" value="Chromosome"/>
</dbReference>
<evidence type="ECO:0000256" key="7">
    <source>
        <dbReference type="ARBA" id="ARBA00022989"/>
    </source>
</evidence>
<evidence type="ECO:0000259" key="11">
    <source>
        <dbReference type="PROSITE" id="PS51201"/>
    </source>
</evidence>
<evidence type="ECO:0000256" key="9">
    <source>
        <dbReference type="ARBA" id="ARBA00023136"/>
    </source>
</evidence>
<feature type="transmembrane region" description="Helical" evidence="10">
    <location>
        <begin position="27"/>
        <end position="45"/>
    </location>
</feature>
<evidence type="ECO:0000256" key="2">
    <source>
        <dbReference type="ARBA" id="ARBA00022448"/>
    </source>
</evidence>
<evidence type="ECO:0000256" key="1">
    <source>
        <dbReference type="ARBA" id="ARBA00004127"/>
    </source>
</evidence>
<keyword evidence="7 10" id="KW-1133">Transmembrane helix</keyword>
<dbReference type="SUPFAM" id="SSF51735">
    <property type="entry name" value="NAD(P)-binding Rossmann-fold domains"/>
    <property type="match status" value="1"/>
</dbReference>
<keyword evidence="13" id="KW-1185">Reference proteome</keyword>
<keyword evidence="3" id="KW-0050">Antiport</keyword>
<dbReference type="PROSITE" id="PS51201">
    <property type="entry name" value="RCK_N"/>
    <property type="match status" value="1"/>
</dbReference>
<proteinExistence type="predicted"/>
<dbReference type="InterPro" id="IPR036291">
    <property type="entry name" value="NAD(P)-bd_dom_sf"/>
</dbReference>
<gene>
    <name evidence="12" type="ORF">GH975_09300</name>
</gene>
<keyword evidence="4" id="KW-0633">Potassium transport</keyword>
<dbReference type="InterPro" id="IPR038770">
    <property type="entry name" value="Na+/solute_symporter_sf"/>
</dbReference>
<dbReference type="AlphaFoldDB" id="A0A5Q2QDV5"/>
<keyword evidence="6" id="KW-0630">Potassium</keyword>
<evidence type="ECO:0000256" key="6">
    <source>
        <dbReference type="ARBA" id="ARBA00022958"/>
    </source>
</evidence>
<dbReference type="Pfam" id="PF00999">
    <property type="entry name" value="Na_H_Exchanger"/>
    <property type="match status" value="1"/>
</dbReference>
<dbReference type="FunFam" id="3.40.50.720:FF:000036">
    <property type="entry name" value="Glutathione-regulated potassium-efflux system protein KefB"/>
    <property type="match status" value="1"/>
</dbReference>
<sequence length="578" mass="60909">MLINTLLFLGAAVVVVPLSRLLKLGTVLGYLIAGLCLGPYGIGVFTEAEGILHFAELGVVLLLFLIGLELEGPRLSQTRTAMLRFGLPQLLVTVALIGGAVYLLGVSANLALVIGLALALSSTAFALQLMGERREFSTAHGQAGFAVLLTQDIAVIPILALLPFLGGGAPDTPVWISAAAVVGLVVVARFGLRPLLGYVARSAVPELFTAATLFVVMGAALAMSEAGVSMALGAFLVGIALADSEFKHQLESDIEPFKGLLLGTFFMAVGLGLDLGVVAANPLTIVAGAVALVAIKGAVLVAVARANGIPLANALLLGGLLAQGGEFAFVIFAEAGALGLLAPGMAGVLVATVTLSMALTPLLVWAAGAVIRPPSMDNEPIQPGEARPIIIAGFGRFGQMVGRVLGSLRINFTAIESSFEQVAFVRRFGHKVFFGDVTRLDTLKAAGIDNARLFILAVDDVDTSVACAELIRHHYPDLPIYARARNRNHSFRLLDLGVTELTRETMLSSTELARHVLEHEGYPVGQAEGIIRQWRRYDESLLREQSQFHTDESSLVASAQQAARDLEKLFEADASAKR</sequence>
<dbReference type="Gene3D" id="1.20.1530.20">
    <property type="match status" value="1"/>
</dbReference>
<feature type="transmembrane region" description="Helical" evidence="10">
    <location>
        <begin position="311"/>
        <end position="333"/>
    </location>
</feature>
<reference evidence="12 13" key="1">
    <citation type="submission" date="2019-11" db="EMBL/GenBank/DDBJ databases">
        <authorList>
            <person name="Khan S.A."/>
            <person name="Jeon C.O."/>
            <person name="Chun B.H."/>
        </authorList>
    </citation>
    <scope>NUCLEOTIDE SEQUENCE [LARGE SCALE GENOMIC DNA]</scope>
    <source>
        <strain evidence="12 13">IMCC 1097</strain>
    </source>
</reference>
<dbReference type="PANTHER" id="PTHR46157">
    <property type="entry name" value="K(+) EFFLUX ANTIPORTER 3, CHLOROPLASTIC"/>
    <property type="match status" value="1"/>
</dbReference>
<dbReference type="InterPro" id="IPR006153">
    <property type="entry name" value="Cation/H_exchanger_TM"/>
</dbReference>
<dbReference type="KEGG" id="llp:GH975_09300"/>
<evidence type="ECO:0000256" key="5">
    <source>
        <dbReference type="ARBA" id="ARBA00022692"/>
    </source>
</evidence>
<evidence type="ECO:0000313" key="13">
    <source>
        <dbReference type="Proteomes" id="UP000388235"/>
    </source>
</evidence>
<keyword evidence="8" id="KW-0406">Ion transport</keyword>
<dbReference type="GO" id="GO:1902600">
    <property type="term" value="P:proton transmembrane transport"/>
    <property type="evidence" value="ECO:0007669"/>
    <property type="project" value="InterPro"/>
</dbReference>
<feature type="transmembrane region" description="Helical" evidence="10">
    <location>
        <begin position="345"/>
        <end position="371"/>
    </location>
</feature>
<feature type="transmembrane region" description="Helical" evidence="10">
    <location>
        <begin position="204"/>
        <end position="222"/>
    </location>
</feature>
<keyword evidence="5 10" id="KW-0812">Transmembrane</keyword>
<evidence type="ECO:0000256" key="3">
    <source>
        <dbReference type="ARBA" id="ARBA00022449"/>
    </source>
</evidence>
<feature type="transmembrane region" description="Helical" evidence="10">
    <location>
        <begin position="174"/>
        <end position="192"/>
    </location>
</feature>
<dbReference type="GO" id="GO:0005886">
    <property type="term" value="C:plasma membrane"/>
    <property type="evidence" value="ECO:0007669"/>
    <property type="project" value="TreeGrafter"/>
</dbReference>
<dbReference type="Gene3D" id="3.40.50.720">
    <property type="entry name" value="NAD(P)-binding Rossmann-like Domain"/>
    <property type="match status" value="1"/>
</dbReference>
<dbReference type="PANTHER" id="PTHR46157:SF4">
    <property type="entry name" value="K(+) EFFLUX ANTIPORTER 3, CHLOROPLASTIC"/>
    <property type="match status" value="1"/>
</dbReference>
<dbReference type="GO" id="GO:0012505">
    <property type="term" value="C:endomembrane system"/>
    <property type="evidence" value="ECO:0007669"/>
    <property type="project" value="UniProtKB-SubCell"/>
</dbReference>
<evidence type="ECO:0000313" key="12">
    <source>
        <dbReference type="EMBL" id="QGG81324.1"/>
    </source>
</evidence>
<keyword evidence="9 10" id="KW-0472">Membrane</keyword>
<dbReference type="OrthoDB" id="9781411at2"/>
<name>A0A5Q2QDV5_9GAMM</name>
<feature type="transmembrane region" description="Helical" evidence="10">
    <location>
        <begin position="228"/>
        <end position="246"/>
    </location>
</feature>
<protein>
    <submittedName>
        <fullName evidence="12">Glutathione-regulated potassium-efflux system protein KefB</fullName>
    </submittedName>
</protein>
<organism evidence="12 13">
    <name type="scientific">Litorivicinus lipolyticus</name>
    <dbReference type="NCBI Taxonomy" id="418701"/>
    <lineage>
        <taxon>Bacteria</taxon>
        <taxon>Pseudomonadati</taxon>
        <taxon>Pseudomonadota</taxon>
        <taxon>Gammaproteobacteria</taxon>
        <taxon>Oceanospirillales</taxon>
        <taxon>Litorivicinaceae</taxon>
        <taxon>Litorivicinus</taxon>
    </lineage>
</organism>
<feature type="transmembrane region" description="Helical" evidence="10">
    <location>
        <begin position="285"/>
        <end position="304"/>
    </location>
</feature>
<dbReference type="Pfam" id="PF02254">
    <property type="entry name" value="TrkA_N"/>
    <property type="match status" value="1"/>
</dbReference>
<feature type="domain" description="RCK N-terminal" evidence="11">
    <location>
        <begin position="386"/>
        <end position="507"/>
    </location>
</feature>
<feature type="transmembrane region" description="Helical" evidence="10">
    <location>
        <begin position="6"/>
        <end position="22"/>
    </location>
</feature>
<dbReference type="InterPro" id="IPR003148">
    <property type="entry name" value="RCK_N"/>
</dbReference>
<keyword evidence="2" id="KW-0813">Transport</keyword>
<evidence type="ECO:0000256" key="8">
    <source>
        <dbReference type="ARBA" id="ARBA00023065"/>
    </source>
</evidence>
<evidence type="ECO:0000256" key="10">
    <source>
        <dbReference type="SAM" id="Phobius"/>
    </source>
</evidence>
<dbReference type="EMBL" id="CP045871">
    <property type="protein sequence ID" value="QGG81324.1"/>
    <property type="molecule type" value="Genomic_DNA"/>
</dbReference>
<accession>A0A5Q2QDV5</accession>
<comment type="subcellular location">
    <subcellularLocation>
        <location evidence="1">Endomembrane system</location>
        <topology evidence="1">Multi-pass membrane protein</topology>
    </subcellularLocation>
</comment>
<dbReference type="GO" id="GO:0006813">
    <property type="term" value="P:potassium ion transport"/>
    <property type="evidence" value="ECO:0007669"/>
    <property type="project" value="UniProtKB-KW"/>
</dbReference>
<dbReference type="GO" id="GO:0015297">
    <property type="term" value="F:antiporter activity"/>
    <property type="evidence" value="ECO:0007669"/>
    <property type="project" value="UniProtKB-KW"/>
</dbReference>
<feature type="transmembrane region" description="Helical" evidence="10">
    <location>
        <begin position="82"/>
        <end position="104"/>
    </location>
</feature>
<feature type="transmembrane region" description="Helical" evidence="10">
    <location>
        <begin position="258"/>
        <end position="279"/>
    </location>
</feature>
<feature type="transmembrane region" description="Helical" evidence="10">
    <location>
        <begin position="51"/>
        <end position="70"/>
    </location>
</feature>
<feature type="transmembrane region" description="Helical" evidence="10">
    <location>
        <begin position="143"/>
        <end position="162"/>
    </location>
</feature>